<evidence type="ECO:0000256" key="1">
    <source>
        <dbReference type="ARBA" id="ARBA00022691"/>
    </source>
</evidence>
<feature type="domain" description="S-adenosyl-l-methionine hydroxide adenosyltransferase C-terminal" evidence="4">
    <location>
        <begin position="164"/>
        <end position="241"/>
    </location>
</feature>
<reference evidence="6" key="1">
    <citation type="submission" date="2020-01" db="EMBL/GenBank/DDBJ databases">
        <title>Caldichromatium gen. nov., sp. nov., a thermophilic purple sulfur bacterium member of the family Chromatiaceae isolated from Nakabusa hot spring, Japan.</title>
        <authorList>
            <person name="Saini M.K."/>
            <person name="Hanada S."/>
            <person name="Tank M."/>
        </authorList>
    </citation>
    <scope>NUCLEOTIDE SEQUENCE [LARGE SCALE GENOMIC DNA]</scope>
    <source>
        <strain evidence="6">No.7</strain>
    </source>
</reference>
<evidence type="ECO:0000313" key="6">
    <source>
        <dbReference type="Proteomes" id="UP000502699"/>
    </source>
</evidence>
<dbReference type="PIRSF" id="PIRSF006779">
    <property type="entry name" value="UCP006779"/>
    <property type="match status" value="1"/>
</dbReference>
<gene>
    <name evidence="5" type="ORF">GWK36_03635</name>
</gene>
<dbReference type="SUPFAM" id="SSF101852">
    <property type="entry name" value="Bacterial fluorinating enzyme, C-terminal domain"/>
    <property type="match status" value="1"/>
</dbReference>
<keyword evidence="1" id="KW-0949">S-adenosyl-L-methionine</keyword>
<dbReference type="SUPFAM" id="SSF102522">
    <property type="entry name" value="Bacterial fluorinating enzyme, N-terminal domain"/>
    <property type="match status" value="1"/>
</dbReference>
<evidence type="ECO:0000313" key="5">
    <source>
        <dbReference type="EMBL" id="QIK39090.1"/>
    </source>
</evidence>
<proteinExistence type="inferred from homology"/>
<dbReference type="KEGG" id="cjap:GWK36_03635"/>
<evidence type="ECO:0000259" key="3">
    <source>
        <dbReference type="Pfam" id="PF01887"/>
    </source>
</evidence>
<comment type="similarity">
    <text evidence="2">Belongs to the SAM hydrolase / SAM-dependent halogenase family.</text>
</comment>
<dbReference type="Gene3D" id="2.40.30.90">
    <property type="entry name" value="Bacterial fluorinating enzyme like"/>
    <property type="match status" value="1"/>
</dbReference>
<dbReference type="PANTHER" id="PTHR35092:SF1">
    <property type="entry name" value="CHLORINASE MJ1651"/>
    <property type="match status" value="1"/>
</dbReference>
<sequence length="244" mass="26764">MACQRILLLTDFGEGPYVGQIQALLHAHLPAVPCLGLMQDLPVFRPDLAAYLLPALMRDLPDGSLWLCIVDPGVGGPRSGLLIQAEGHWLIGPDNGLLSQVARRTVLCRVWQIGWQPERMSASFHGRDWFAPAAVRLFQGEDLALTPWGPAKLIGADWPDERAAVIYIDHFGNLMTGLRADRLDPEAVLIAAGHRLQRARTFCEVAVGQAFWYENALGLVEIAVNQGRADQRLGLRLGEPIVIG</sequence>
<name>A0A6G7VGQ6_9GAMM</name>
<dbReference type="Gene3D" id="3.40.50.10790">
    <property type="entry name" value="S-adenosyl-l-methionine hydroxide adenosyltransferase, N-terminal"/>
    <property type="match status" value="1"/>
</dbReference>
<dbReference type="InterPro" id="IPR023227">
    <property type="entry name" value="SAM_OH_AdoTrfase_C_sf"/>
</dbReference>
<evidence type="ECO:0000259" key="4">
    <source>
        <dbReference type="Pfam" id="PF20257"/>
    </source>
</evidence>
<feature type="domain" description="S-adenosyl-l-methionine hydroxide adenosyltransferase N-terminal" evidence="3">
    <location>
        <begin position="6"/>
        <end position="143"/>
    </location>
</feature>
<evidence type="ECO:0000256" key="2">
    <source>
        <dbReference type="ARBA" id="ARBA00024035"/>
    </source>
</evidence>
<organism evidence="5 6">
    <name type="scientific">Caldichromatium japonicum</name>
    <dbReference type="NCBI Taxonomy" id="2699430"/>
    <lineage>
        <taxon>Bacteria</taxon>
        <taxon>Pseudomonadati</taxon>
        <taxon>Pseudomonadota</taxon>
        <taxon>Gammaproteobacteria</taxon>
        <taxon>Chromatiales</taxon>
        <taxon>Chromatiaceae</taxon>
        <taxon>Caldichromatium</taxon>
    </lineage>
</organism>
<dbReference type="AlphaFoldDB" id="A0A6G7VGQ6"/>
<dbReference type="InterPro" id="IPR002747">
    <property type="entry name" value="SAM_OH_AdoTrfase"/>
</dbReference>
<dbReference type="Proteomes" id="UP000502699">
    <property type="component" value="Chromosome"/>
</dbReference>
<dbReference type="InterPro" id="IPR046470">
    <property type="entry name" value="SAM_HAT_C"/>
</dbReference>
<dbReference type="InterPro" id="IPR046469">
    <property type="entry name" value="SAM_HAT_N"/>
</dbReference>
<dbReference type="PANTHER" id="PTHR35092">
    <property type="entry name" value="CHLORINASE MJ1651"/>
    <property type="match status" value="1"/>
</dbReference>
<dbReference type="EMBL" id="CP048029">
    <property type="protein sequence ID" value="QIK39090.1"/>
    <property type="molecule type" value="Genomic_DNA"/>
</dbReference>
<dbReference type="Pfam" id="PF20257">
    <property type="entry name" value="SAM_HAT_C"/>
    <property type="match status" value="1"/>
</dbReference>
<keyword evidence="6" id="KW-1185">Reference proteome</keyword>
<protein>
    <submittedName>
        <fullName evidence="5">SAM-dependent chlorinase/fluorinase</fullName>
    </submittedName>
</protein>
<accession>A0A6G7VGQ6</accession>
<dbReference type="Pfam" id="PF01887">
    <property type="entry name" value="SAM_HAT_N"/>
    <property type="match status" value="1"/>
</dbReference>
<dbReference type="InterPro" id="IPR023228">
    <property type="entry name" value="SAM_OH_AdoTrfase_N_sf"/>
</dbReference>